<accession>V2Y302</accession>
<dbReference type="Proteomes" id="UP000018227">
    <property type="component" value="Unassembled WGS sequence"/>
</dbReference>
<organism evidence="1 2">
    <name type="scientific">Catonella morbi ATCC 51271</name>
    <dbReference type="NCBI Taxonomy" id="592026"/>
    <lineage>
        <taxon>Bacteria</taxon>
        <taxon>Bacillati</taxon>
        <taxon>Bacillota</taxon>
        <taxon>Clostridia</taxon>
        <taxon>Lachnospirales</taxon>
        <taxon>Lachnospiraceae</taxon>
        <taxon>Catonella</taxon>
    </lineage>
</organism>
<protein>
    <submittedName>
        <fullName evidence="1">Uncharacterized protein</fullName>
    </submittedName>
</protein>
<proteinExistence type="predicted"/>
<sequence length="236" mass="26928">MMAKKFIFKLGAFLLVFLGAVSAVLCYGDKSEVNKNEKAVELALTEIGPAITKTASADIPIIRIGDKVVFYPEFEFYLLATKRDFEAFLGDGVWKVTKNGRSIEELLKTDIIEEIARLKIVVAEAKEQGYTLTEAEEEEIKKTAKEQLKGIDPVLKAKYYLDEELVAGIYMENYLATKFFNGYTAKLGVRKEDAKIYFNEDYNIWESKYVADIYWENIDKIDIKELELEGNIGENH</sequence>
<name>V2Y302_9FIRM</name>
<dbReference type="AlphaFoldDB" id="V2Y302"/>
<dbReference type="eggNOG" id="COG0760">
    <property type="taxonomic scope" value="Bacteria"/>
</dbReference>
<comment type="caution">
    <text evidence="1">The sequence shown here is derived from an EMBL/GenBank/DDBJ whole genome shotgun (WGS) entry which is preliminary data.</text>
</comment>
<reference evidence="1 2" key="1">
    <citation type="submission" date="2013-06" db="EMBL/GenBank/DDBJ databases">
        <authorList>
            <person name="Weinstock G."/>
            <person name="Sodergren E."/>
            <person name="Clifton S."/>
            <person name="Fulton L."/>
            <person name="Fulton B."/>
            <person name="Courtney L."/>
            <person name="Fronick C."/>
            <person name="Harrison M."/>
            <person name="Strong C."/>
            <person name="Farmer C."/>
            <person name="Delahaunty K."/>
            <person name="Markovic C."/>
            <person name="Hall O."/>
            <person name="Minx P."/>
            <person name="Tomlinson C."/>
            <person name="Mitreva M."/>
            <person name="Nelson J."/>
            <person name="Hou S."/>
            <person name="Wollam A."/>
            <person name="Pepin K.H."/>
            <person name="Johnson M."/>
            <person name="Bhonagiri V."/>
            <person name="Nash W.E."/>
            <person name="Warren W."/>
            <person name="Chinwalla A."/>
            <person name="Mardis E.R."/>
            <person name="Wilson R.K."/>
        </authorList>
    </citation>
    <scope>NUCLEOTIDE SEQUENCE [LARGE SCALE GENOMIC DNA]</scope>
    <source>
        <strain evidence="1 2">ATCC 51271</strain>
    </source>
</reference>
<dbReference type="STRING" id="592026.GCWU0000282_001338"/>
<evidence type="ECO:0000313" key="1">
    <source>
        <dbReference type="EMBL" id="ESL03348.1"/>
    </source>
</evidence>
<dbReference type="EMBL" id="ACIL03000011">
    <property type="protein sequence ID" value="ESL03348.1"/>
    <property type="molecule type" value="Genomic_DNA"/>
</dbReference>
<gene>
    <name evidence="1" type="ORF">GCWU0000282_001338</name>
</gene>
<dbReference type="HOGENOM" id="CLU_1173757_0_0_9"/>
<keyword evidence="2" id="KW-1185">Reference proteome</keyword>
<evidence type="ECO:0000313" key="2">
    <source>
        <dbReference type="Proteomes" id="UP000018227"/>
    </source>
</evidence>